<protein>
    <submittedName>
        <fullName evidence="1">Uncharacterized protein</fullName>
    </submittedName>
</protein>
<organism evidence="1">
    <name type="scientific">marine sediment metagenome</name>
    <dbReference type="NCBI Taxonomy" id="412755"/>
    <lineage>
        <taxon>unclassified sequences</taxon>
        <taxon>metagenomes</taxon>
        <taxon>ecological metagenomes</taxon>
    </lineage>
</organism>
<proteinExistence type="predicted"/>
<sequence>MLQILPADDLLSRVIQAAATEEDEDEEELLSRSIAEAAERREKFESLTPNILSGPTNLPTKALGRLAEFSVGVARQALNIPLGMERIITSAFEGITGREVPDEDLPSTPGGGGSFRDIARDLESKQAIIQEAFGIDESIISKIAQEVTGALLTGKAAFTIGSTLFKSLAARFGGKLFMHAADDTAIAFATKSSRIANKLGRVAGFSAEGA</sequence>
<feature type="non-terminal residue" evidence="1">
    <location>
        <position position="210"/>
    </location>
</feature>
<dbReference type="EMBL" id="LAZR01051652">
    <property type="protein sequence ID" value="KKK84702.1"/>
    <property type="molecule type" value="Genomic_DNA"/>
</dbReference>
<dbReference type="AlphaFoldDB" id="A0A0F8YTD0"/>
<accession>A0A0F8YTD0</accession>
<gene>
    <name evidence="1" type="ORF">LCGC14_2780650</name>
</gene>
<reference evidence="1" key="1">
    <citation type="journal article" date="2015" name="Nature">
        <title>Complex archaea that bridge the gap between prokaryotes and eukaryotes.</title>
        <authorList>
            <person name="Spang A."/>
            <person name="Saw J.H."/>
            <person name="Jorgensen S.L."/>
            <person name="Zaremba-Niedzwiedzka K."/>
            <person name="Martijn J."/>
            <person name="Lind A.E."/>
            <person name="van Eijk R."/>
            <person name="Schleper C."/>
            <person name="Guy L."/>
            <person name="Ettema T.J."/>
        </authorList>
    </citation>
    <scope>NUCLEOTIDE SEQUENCE</scope>
</reference>
<name>A0A0F8YTD0_9ZZZZ</name>
<evidence type="ECO:0000313" key="1">
    <source>
        <dbReference type="EMBL" id="KKK84702.1"/>
    </source>
</evidence>
<comment type="caution">
    <text evidence="1">The sequence shown here is derived from an EMBL/GenBank/DDBJ whole genome shotgun (WGS) entry which is preliminary data.</text>
</comment>